<gene>
    <name evidence="1" type="ORF">PACLA_8A087753</name>
</gene>
<comment type="caution">
    <text evidence="1">The sequence shown here is derived from an EMBL/GenBank/DDBJ whole genome shotgun (WGS) entry which is preliminary data.</text>
</comment>
<organism evidence="1 2">
    <name type="scientific">Paramuricea clavata</name>
    <name type="common">Red gorgonian</name>
    <name type="synonym">Violescent sea-whip</name>
    <dbReference type="NCBI Taxonomy" id="317549"/>
    <lineage>
        <taxon>Eukaryota</taxon>
        <taxon>Metazoa</taxon>
        <taxon>Cnidaria</taxon>
        <taxon>Anthozoa</taxon>
        <taxon>Octocorallia</taxon>
        <taxon>Malacalcyonacea</taxon>
        <taxon>Plexauridae</taxon>
        <taxon>Paramuricea</taxon>
    </lineage>
</organism>
<dbReference type="AlphaFoldDB" id="A0A6S7G3H8"/>
<evidence type="ECO:0000313" key="2">
    <source>
        <dbReference type="Proteomes" id="UP001152795"/>
    </source>
</evidence>
<accession>A0A6S7G3H8</accession>
<evidence type="ECO:0000313" key="1">
    <source>
        <dbReference type="EMBL" id="CAB3986305.1"/>
    </source>
</evidence>
<proteinExistence type="predicted"/>
<dbReference type="EMBL" id="CACRXK020000996">
    <property type="protein sequence ID" value="CAB3986305.1"/>
    <property type="molecule type" value="Genomic_DNA"/>
</dbReference>
<keyword evidence="2" id="KW-1185">Reference proteome</keyword>
<reference evidence="1" key="1">
    <citation type="submission" date="2020-04" db="EMBL/GenBank/DDBJ databases">
        <authorList>
            <person name="Alioto T."/>
            <person name="Alioto T."/>
            <person name="Gomez Garrido J."/>
        </authorList>
    </citation>
    <scope>NUCLEOTIDE SEQUENCE</scope>
    <source>
        <strain evidence="1">A484AB</strain>
    </source>
</reference>
<dbReference type="Proteomes" id="UP001152795">
    <property type="component" value="Unassembled WGS sequence"/>
</dbReference>
<protein>
    <submittedName>
        <fullName evidence="1">Uncharacterized protein</fullName>
    </submittedName>
</protein>
<name>A0A6S7G3H8_PARCT</name>
<sequence>MRVRSEQPSHIFSGTEKTGPQNSVKSGDLAVLTRFDCEKGLLGRIFQFSYLTGRKKDCQYSSNFVDLLKESYKNIGVYANWFEETQALDNQATSKVSFKPVDLIFTPGVLTNVTSIDDSILLYNADFLFLVPVQILKTVLPRWQVKMTFDMT</sequence>